<evidence type="ECO:0000313" key="1">
    <source>
        <dbReference type="EMBL" id="PNJ57049.1"/>
    </source>
</evidence>
<proteinExistence type="predicted"/>
<protein>
    <submittedName>
        <fullName evidence="1">LY9 isoform 7</fullName>
    </submittedName>
</protein>
<dbReference type="EMBL" id="NDHI03003420">
    <property type="protein sequence ID" value="PNJ57049.1"/>
    <property type="molecule type" value="Genomic_DNA"/>
</dbReference>
<reference evidence="1" key="1">
    <citation type="submission" date="2017-12" db="EMBL/GenBank/DDBJ databases">
        <title>High-resolution comparative analysis of great ape genomes.</title>
        <authorList>
            <person name="Pollen A."/>
            <person name="Hastie A."/>
            <person name="Hormozdiari F."/>
            <person name="Dougherty M."/>
            <person name="Liu R."/>
            <person name="Chaisson M."/>
            <person name="Hoppe E."/>
            <person name="Hill C."/>
            <person name="Pang A."/>
            <person name="Hillier L."/>
            <person name="Baker C."/>
            <person name="Armstrong J."/>
            <person name="Shendure J."/>
            <person name="Paten B."/>
            <person name="Wilson R."/>
            <person name="Chao H."/>
            <person name="Schneider V."/>
            <person name="Ventura M."/>
            <person name="Kronenberg Z."/>
            <person name="Murali S."/>
            <person name="Gordon D."/>
            <person name="Cantsilieris S."/>
            <person name="Munson K."/>
            <person name="Nelson B."/>
            <person name="Raja A."/>
            <person name="Underwood J."/>
            <person name="Diekhans M."/>
            <person name="Fiddes I."/>
            <person name="Haussler D."/>
            <person name="Eichler E."/>
        </authorList>
    </citation>
    <scope>NUCLEOTIDE SEQUENCE [LARGE SCALE GENOMIC DNA]</scope>
    <source>
        <strain evidence="1">Susie</strain>
    </source>
</reference>
<gene>
    <name evidence="1" type="ORF">CR201_G0019371</name>
</gene>
<dbReference type="AlphaFoldDB" id="A0A2J8VHS9"/>
<accession>A0A2J8VHS9</accession>
<sequence>KSHTDDWAPGPFSSKPQRSQLQTFSSVLQTSLLFLLMEFLVESGSQTHLIWSRISKVLSRASEALECGNPS</sequence>
<name>A0A2J8VHS9_PONAB</name>
<organism evidence="1">
    <name type="scientific">Pongo abelii</name>
    <name type="common">Sumatran orangutan</name>
    <name type="synonym">Pongo pygmaeus abelii</name>
    <dbReference type="NCBI Taxonomy" id="9601"/>
    <lineage>
        <taxon>Eukaryota</taxon>
        <taxon>Metazoa</taxon>
        <taxon>Chordata</taxon>
        <taxon>Craniata</taxon>
        <taxon>Vertebrata</taxon>
        <taxon>Euteleostomi</taxon>
        <taxon>Mammalia</taxon>
        <taxon>Eutheria</taxon>
        <taxon>Euarchontoglires</taxon>
        <taxon>Primates</taxon>
        <taxon>Haplorrhini</taxon>
        <taxon>Catarrhini</taxon>
        <taxon>Hominidae</taxon>
        <taxon>Pongo</taxon>
    </lineage>
</organism>
<comment type="caution">
    <text evidence="1">The sequence shown here is derived from an EMBL/GenBank/DDBJ whole genome shotgun (WGS) entry which is preliminary data.</text>
</comment>
<feature type="non-terminal residue" evidence="1">
    <location>
        <position position="1"/>
    </location>
</feature>